<gene>
    <name evidence="1" type="ORF">EWB00_004825</name>
</gene>
<reference evidence="1 2" key="1">
    <citation type="submission" date="2019-03" db="EMBL/GenBank/DDBJ databases">
        <title>An improved genome assembly of the fluke Schistosoma japonicum.</title>
        <authorList>
            <person name="Hu W."/>
            <person name="Luo F."/>
            <person name="Yin M."/>
            <person name="Mo X."/>
            <person name="Sun C."/>
            <person name="Wu Q."/>
            <person name="Zhu B."/>
            <person name="Xiang M."/>
            <person name="Wang J."/>
            <person name="Wang Y."/>
            <person name="Zhang T."/>
            <person name="Xu B."/>
            <person name="Zheng H."/>
            <person name="Feng Z."/>
        </authorList>
    </citation>
    <scope>NUCLEOTIDE SEQUENCE [LARGE SCALE GENOMIC DNA]</scope>
    <source>
        <strain evidence="1">HuSjv2</strain>
        <tissue evidence="1">Worms</tissue>
    </source>
</reference>
<accession>A0A4Z2D3V4</accession>
<keyword evidence="2" id="KW-1185">Reference proteome</keyword>
<feature type="non-terminal residue" evidence="1">
    <location>
        <position position="1"/>
    </location>
</feature>
<proteinExistence type="predicted"/>
<dbReference type="EMBL" id="SKCS01000312">
    <property type="protein sequence ID" value="TNN11173.1"/>
    <property type="molecule type" value="Genomic_DNA"/>
</dbReference>
<dbReference type="AlphaFoldDB" id="A0A4Z2D3V4"/>
<name>A0A4Z2D3V4_SCHJA</name>
<feature type="non-terminal residue" evidence="1">
    <location>
        <position position="75"/>
    </location>
</feature>
<evidence type="ECO:0000313" key="1">
    <source>
        <dbReference type="EMBL" id="TNN11173.1"/>
    </source>
</evidence>
<organism evidence="1 2">
    <name type="scientific">Schistosoma japonicum</name>
    <name type="common">Blood fluke</name>
    <dbReference type="NCBI Taxonomy" id="6182"/>
    <lineage>
        <taxon>Eukaryota</taxon>
        <taxon>Metazoa</taxon>
        <taxon>Spiralia</taxon>
        <taxon>Lophotrochozoa</taxon>
        <taxon>Platyhelminthes</taxon>
        <taxon>Trematoda</taxon>
        <taxon>Digenea</taxon>
        <taxon>Strigeidida</taxon>
        <taxon>Schistosomatoidea</taxon>
        <taxon>Schistosomatidae</taxon>
        <taxon>Schistosoma</taxon>
    </lineage>
</organism>
<protein>
    <submittedName>
        <fullName evidence="1">Uncharacterized protein</fullName>
    </submittedName>
</protein>
<sequence length="75" mass="8276">HKTLVNSDSNSIGVRRCPSCDHFNSDTNNHICGSVFTLAHFLKTLVDRDSNSIGVRRCPSCDHFNSDTNNHICGS</sequence>
<evidence type="ECO:0000313" key="2">
    <source>
        <dbReference type="Proteomes" id="UP000311919"/>
    </source>
</evidence>
<comment type="caution">
    <text evidence="1">The sequence shown here is derived from an EMBL/GenBank/DDBJ whole genome shotgun (WGS) entry which is preliminary data.</text>
</comment>
<dbReference type="Proteomes" id="UP000311919">
    <property type="component" value="Unassembled WGS sequence"/>
</dbReference>